<keyword evidence="2" id="KW-1185">Reference proteome</keyword>
<dbReference type="RefSeq" id="XP_062796869.1">
    <property type="nucleotide sequence ID" value="XM_062941128.1"/>
</dbReference>
<comment type="caution">
    <text evidence="1">The sequence shown here is derived from an EMBL/GenBank/DDBJ whole genome shotgun (WGS) entry which is preliminary data.</text>
</comment>
<gene>
    <name evidence="1" type="ORF">QC764_0107500</name>
</gene>
<evidence type="ECO:0000313" key="1">
    <source>
        <dbReference type="EMBL" id="KAK4668949.1"/>
    </source>
</evidence>
<evidence type="ECO:0000313" key="2">
    <source>
        <dbReference type="Proteomes" id="UP001323617"/>
    </source>
</evidence>
<dbReference type="EMBL" id="JAFFHC010000007">
    <property type="protein sequence ID" value="KAK4668949.1"/>
    <property type="molecule type" value="Genomic_DNA"/>
</dbReference>
<accession>A0ABR0HM12</accession>
<dbReference type="GeneID" id="87961918"/>
<sequence length="119" mass="12809">MRGRGLDKGRRDSKPDATCAAGDEDCFARLIVFGNSDNPIIDSIADKGVQDQHNLISGGLVVGFLWPSERTNCALIADDYEFDENSGVVPDDLRARAGLSKPEPLRGPLCVWFSSTGAL</sequence>
<name>A0ABR0HM12_9PEZI</name>
<organism evidence="1 2">
    <name type="scientific">Podospora pseudoanserina</name>
    <dbReference type="NCBI Taxonomy" id="2609844"/>
    <lineage>
        <taxon>Eukaryota</taxon>
        <taxon>Fungi</taxon>
        <taxon>Dikarya</taxon>
        <taxon>Ascomycota</taxon>
        <taxon>Pezizomycotina</taxon>
        <taxon>Sordariomycetes</taxon>
        <taxon>Sordariomycetidae</taxon>
        <taxon>Sordariales</taxon>
        <taxon>Podosporaceae</taxon>
        <taxon>Podospora</taxon>
    </lineage>
</organism>
<reference evidence="1 2" key="1">
    <citation type="journal article" date="2023" name="bioRxiv">
        <title>High-quality genome assemblies of four members of thePodospora anserinaspecies complex.</title>
        <authorList>
            <person name="Ament-Velasquez S.L."/>
            <person name="Vogan A.A."/>
            <person name="Wallerman O."/>
            <person name="Hartmann F."/>
            <person name="Gautier V."/>
            <person name="Silar P."/>
            <person name="Giraud T."/>
            <person name="Johannesson H."/>
        </authorList>
    </citation>
    <scope>NUCLEOTIDE SEQUENCE [LARGE SCALE GENOMIC DNA]</scope>
    <source>
        <strain evidence="1 2">CBS 124.78</strain>
    </source>
</reference>
<protein>
    <submittedName>
        <fullName evidence="1">Uncharacterized protein</fullName>
    </submittedName>
</protein>
<proteinExistence type="predicted"/>
<dbReference type="Proteomes" id="UP001323617">
    <property type="component" value="Unassembled WGS sequence"/>
</dbReference>